<evidence type="ECO:0000313" key="2">
    <source>
        <dbReference type="EMBL" id="GGD59962.1"/>
    </source>
</evidence>
<proteinExistence type="predicted"/>
<reference evidence="2" key="2">
    <citation type="submission" date="2020-09" db="EMBL/GenBank/DDBJ databases">
        <authorList>
            <person name="Sun Q."/>
            <person name="Zhou Y."/>
        </authorList>
    </citation>
    <scope>NUCLEOTIDE SEQUENCE</scope>
    <source>
        <strain evidence="2">CGMCC 1.15360</strain>
    </source>
</reference>
<accession>A0A917DRG0</accession>
<sequence length="111" mass="12732">MVRSDDRINEAGQPGPGAEIDPLQSCFTWNMQKQLRTIDHVPGPENRLRRIRDEVLALGLIKQEAYKLIKLGDHWIAATKIFAQPVLSFLTIQTVDLQSRHAWTRVPNFRS</sequence>
<name>A0A917DRG0_9SPHN</name>
<reference evidence="2" key="1">
    <citation type="journal article" date="2014" name="Int. J. Syst. Evol. Microbiol.">
        <title>Complete genome sequence of Corynebacterium casei LMG S-19264T (=DSM 44701T), isolated from a smear-ripened cheese.</title>
        <authorList>
            <consortium name="US DOE Joint Genome Institute (JGI-PGF)"/>
            <person name="Walter F."/>
            <person name="Albersmeier A."/>
            <person name="Kalinowski J."/>
            <person name="Ruckert C."/>
        </authorList>
    </citation>
    <scope>NUCLEOTIDE SEQUENCE</scope>
    <source>
        <strain evidence="2">CGMCC 1.15360</strain>
    </source>
</reference>
<evidence type="ECO:0000313" key="3">
    <source>
        <dbReference type="Proteomes" id="UP000612349"/>
    </source>
</evidence>
<comment type="caution">
    <text evidence="2">The sequence shown here is derived from an EMBL/GenBank/DDBJ whole genome shotgun (WGS) entry which is preliminary data.</text>
</comment>
<gene>
    <name evidence="2" type="ORF">GCM10010990_06760</name>
</gene>
<dbReference type="Proteomes" id="UP000612349">
    <property type="component" value="Unassembled WGS sequence"/>
</dbReference>
<organism evidence="2 3">
    <name type="scientific">Croceicoccus mobilis</name>
    <dbReference type="NCBI Taxonomy" id="1703339"/>
    <lineage>
        <taxon>Bacteria</taxon>
        <taxon>Pseudomonadati</taxon>
        <taxon>Pseudomonadota</taxon>
        <taxon>Alphaproteobacteria</taxon>
        <taxon>Sphingomonadales</taxon>
        <taxon>Erythrobacteraceae</taxon>
        <taxon>Croceicoccus</taxon>
    </lineage>
</organism>
<protein>
    <submittedName>
        <fullName evidence="2">Uncharacterized protein</fullName>
    </submittedName>
</protein>
<evidence type="ECO:0000256" key="1">
    <source>
        <dbReference type="SAM" id="MobiDB-lite"/>
    </source>
</evidence>
<keyword evidence="3" id="KW-1185">Reference proteome</keyword>
<dbReference type="AlphaFoldDB" id="A0A917DRG0"/>
<dbReference type="EMBL" id="BMIP01000001">
    <property type="protein sequence ID" value="GGD59962.1"/>
    <property type="molecule type" value="Genomic_DNA"/>
</dbReference>
<feature type="region of interest" description="Disordered" evidence="1">
    <location>
        <begin position="1"/>
        <end position="22"/>
    </location>
</feature>